<protein>
    <submittedName>
        <fullName evidence="2">DUF2459 domain-containing protein</fullName>
    </submittedName>
</protein>
<dbReference type="AlphaFoldDB" id="A0A2U8WTI0"/>
<dbReference type="Proteomes" id="UP000245444">
    <property type="component" value="Chromosome"/>
</dbReference>
<evidence type="ECO:0000313" key="3">
    <source>
        <dbReference type="Proteomes" id="UP000245444"/>
    </source>
</evidence>
<dbReference type="InterPro" id="IPR011727">
    <property type="entry name" value="CHP02117"/>
</dbReference>
<evidence type="ECO:0000256" key="1">
    <source>
        <dbReference type="SAM" id="Phobius"/>
    </source>
</evidence>
<dbReference type="Pfam" id="PF09601">
    <property type="entry name" value="DUF2459"/>
    <property type="match status" value="1"/>
</dbReference>
<organism evidence="2 3">
    <name type="scientific">Methylobacterium terrae</name>
    <dbReference type="NCBI Taxonomy" id="2202827"/>
    <lineage>
        <taxon>Bacteria</taxon>
        <taxon>Pseudomonadati</taxon>
        <taxon>Pseudomonadota</taxon>
        <taxon>Alphaproteobacteria</taxon>
        <taxon>Hyphomicrobiales</taxon>
        <taxon>Methylobacteriaceae</taxon>
        <taxon>Methylobacterium</taxon>
    </lineage>
</organism>
<name>A0A2U8WTI0_9HYPH</name>
<proteinExistence type="predicted"/>
<keyword evidence="1" id="KW-0812">Transmembrane</keyword>
<dbReference type="OrthoDB" id="211174at2"/>
<accession>A0A2U8WTI0</accession>
<keyword evidence="1" id="KW-0472">Membrane</keyword>
<keyword evidence="3" id="KW-1185">Reference proteome</keyword>
<dbReference type="EMBL" id="CP029553">
    <property type="protein sequence ID" value="AWN49417.1"/>
    <property type="molecule type" value="Genomic_DNA"/>
</dbReference>
<reference evidence="2 3" key="1">
    <citation type="submission" date="2018-05" db="EMBL/GenBank/DDBJ databases">
        <title>Complete Genome Sequence of Methylobacterium sp. 17Sr1-28.</title>
        <authorList>
            <person name="Srinivasan S."/>
        </authorList>
    </citation>
    <scope>NUCLEOTIDE SEQUENCE [LARGE SCALE GENOMIC DNA]</scope>
    <source>
        <strain evidence="2 3">17Sr1-28</strain>
    </source>
</reference>
<evidence type="ECO:0000313" key="2">
    <source>
        <dbReference type="EMBL" id="AWN49417.1"/>
    </source>
</evidence>
<keyword evidence="1" id="KW-1133">Transmembrane helix</keyword>
<gene>
    <name evidence="2" type="ORF">DK419_26270</name>
</gene>
<sequence>MAARSDRPDHGGLIVPRTSRLARRAASLLALLVVAVVLAAWLTARPGDPGLYPPAPGAETVTVRLVAGAWHSGLLLPRSDLARAAAEAGDGALVEVTERFGAYPALEIGWGDAGFYRAVPTIDALDWRLALRALFTPGGRPAVLHVVGVAAEPEAAFPGAGIVSLPLSRAGFGRLVAALGRSFALRDGHPAILGPGLYGPSLFYEARGRFSLLNVCNHWSAGLLHEAGLPVTPLLDTLPRGLALDLAWRAGGPRPHAP</sequence>
<feature type="transmembrane region" description="Helical" evidence="1">
    <location>
        <begin position="21"/>
        <end position="42"/>
    </location>
</feature>
<dbReference type="KEGG" id="mtea:DK419_26270"/>
<dbReference type="RefSeq" id="WP_109961687.1">
    <property type="nucleotide sequence ID" value="NZ_CP029553.1"/>
</dbReference>